<dbReference type="EMBL" id="LFTY01000002">
    <property type="protein sequence ID" value="KMW57304.1"/>
    <property type="molecule type" value="Genomic_DNA"/>
</dbReference>
<dbReference type="AlphaFoldDB" id="A0A0J9E649"/>
<dbReference type="SUPFAM" id="SSF46689">
    <property type="entry name" value="Homeodomain-like"/>
    <property type="match status" value="1"/>
</dbReference>
<dbReference type="InterPro" id="IPR009057">
    <property type="entry name" value="Homeodomain-like_sf"/>
</dbReference>
<keyword evidence="1" id="KW-0805">Transcription regulation</keyword>
<dbReference type="InterPro" id="IPR037923">
    <property type="entry name" value="HTH-like"/>
</dbReference>
<dbReference type="Pfam" id="PF02311">
    <property type="entry name" value="AraC_binding"/>
    <property type="match status" value="1"/>
</dbReference>
<organism evidence="6 7">
    <name type="scientific">Candidatus Rhodobacter oscarellae</name>
    <dbReference type="NCBI Taxonomy" id="1675527"/>
    <lineage>
        <taxon>Bacteria</taxon>
        <taxon>Pseudomonadati</taxon>
        <taxon>Pseudomonadota</taxon>
        <taxon>Alphaproteobacteria</taxon>
        <taxon>Rhodobacterales</taxon>
        <taxon>Rhodobacter group</taxon>
        <taxon>Rhodobacter</taxon>
    </lineage>
</organism>
<evidence type="ECO:0000313" key="7">
    <source>
        <dbReference type="Proteomes" id="UP000037178"/>
    </source>
</evidence>
<accession>A0A0J9E649</accession>
<evidence type="ECO:0000256" key="3">
    <source>
        <dbReference type="ARBA" id="ARBA00023159"/>
    </source>
</evidence>
<dbReference type="GO" id="GO:0003700">
    <property type="term" value="F:DNA-binding transcription factor activity"/>
    <property type="evidence" value="ECO:0007669"/>
    <property type="project" value="InterPro"/>
</dbReference>
<comment type="caution">
    <text evidence="6">The sequence shown here is derived from an EMBL/GenBank/DDBJ whole genome shotgun (WGS) entry which is preliminary data.</text>
</comment>
<dbReference type="InterPro" id="IPR003313">
    <property type="entry name" value="AraC-bd"/>
</dbReference>
<dbReference type="PROSITE" id="PS01124">
    <property type="entry name" value="HTH_ARAC_FAMILY_2"/>
    <property type="match status" value="1"/>
</dbReference>
<keyword evidence="4" id="KW-0804">Transcription</keyword>
<sequence>MKIFDPTRPDINSSVKSNRVRVEQLPRLTPDNKWRIEAMRSYDQPILLWFTRGQGRITIAGVRHGFGPHHAVFLPAGTMHSYEMLGQVFGMSVSFPKESELSLPEAPVHFRFRDVQQQAELTGLIDNLSRELEGDRRGQDRALLAHAGLLSVWLDRQMIEENLHHLVSDATRRLAAAFTSMVEREFRSGRSINDYAARLGVTPTHLTRSCNVACGRPASAILADRLHFEARRMLRDTARPVKDIAKDLGFSSAAYFTRAFQKQTGLTPTEFRRQT</sequence>
<dbReference type="STRING" id="1675527.AIOL_002265"/>
<dbReference type="RefSeq" id="WP_049643043.1">
    <property type="nucleotide sequence ID" value="NZ_LFTY01000002.1"/>
</dbReference>
<dbReference type="PANTHER" id="PTHR43280">
    <property type="entry name" value="ARAC-FAMILY TRANSCRIPTIONAL REGULATOR"/>
    <property type="match status" value="1"/>
</dbReference>
<reference evidence="6 7" key="1">
    <citation type="submission" date="2015-06" db="EMBL/GenBank/DDBJ databases">
        <title>Draft genome sequence of an Alphaproteobacteria species associated to the Mediterranean sponge Oscarella lobularis.</title>
        <authorList>
            <person name="Jourda C."/>
            <person name="Santini S."/>
            <person name="Claverie J.-M."/>
        </authorList>
    </citation>
    <scope>NUCLEOTIDE SEQUENCE [LARGE SCALE GENOMIC DNA]</scope>
    <source>
        <strain evidence="6">IGS</strain>
    </source>
</reference>
<dbReference type="SMART" id="SM00342">
    <property type="entry name" value="HTH_ARAC"/>
    <property type="match status" value="1"/>
</dbReference>
<proteinExistence type="predicted"/>
<dbReference type="Pfam" id="PF12833">
    <property type="entry name" value="HTH_18"/>
    <property type="match status" value="1"/>
</dbReference>
<name>A0A0J9E649_9RHOB</name>
<dbReference type="Gene3D" id="1.10.10.60">
    <property type="entry name" value="Homeodomain-like"/>
    <property type="match status" value="1"/>
</dbReference>
<dbReference type="PRINTS" id="PR00032">
    <property type="entry name" value="HTHARAC"/>
</dbReference>
<dbReference type="InterPro" id="IPR020449">
    <property type="entry name" value="Tscrpt_reg_AraC-type_HTH"/>
</dbReference>
<protein>
    <submittedName>
        <fullName evidence="6">Transcriptional regulator, AraC family</fullName>
    </submittedName>
</protein>
<dbReference type="PATRIC" id="fig|1675527.3.peg.2379"/>
<keyword evidence="2" id="KW-0238">DNA-binding</keyword>
<gene>
    <name evidence="6" type="ORF">AIOL_002265</name>
</gene>
<dbReference type="GO" id="GO:0043565">
    <property type="term" value="F:sequence-specific DNA binding"/>
    <property type="evidence" value="ECO:0007669"/>
    <property type="project" value="InterPro"/>
</dbReference>
<evidence type="ECO:0000256" key="1">
    <source>
        <dbReference type="ARBA" id="ARBA00023015"/>
    </source>
</evidence>
<dbReference type="SUPFAM" id="SSF51215">
    <property type="entry name" value="Regulatory protein AraC"/>
    <property type="match status" value="1"/>
</dbReference>
<keyword evidence="3" id="KW-0010">Activator</keyword>
<evidence type="ECO:0000256" key="4">
    <source>
        <dbReference type="ARBA" id="ARBA00023163"/>
    </source>
</evidence>
<dbReference type="Proteomes" id="UP000037178">
    <property type="component" value="Unassembled WGS sequence"/>
</dbReference>
<keyword evidence="7" id="KW-1185">Reference proteome</keyword>
<evidence type="ECO:0000256" key="2">
    <source>
        <dbReference type="ARBA" id="ARBA00023125"/>
    </source>
</evidence>
<evidence type="ECO:0000313" key="6">
    <source>
        <dbReference type="EMBL" id="KMW57304.1"/>
    </source>
</evidence>
<dbReference type="OrthoDB" id="9814125at2"/>
<evidence type="ECO:0000259" key="5">
    <source>
        <dbReference type="PROSITE" id="PS01124"/>
    </source>
</evidence>
<feature type="domain" description="HTH araC/xylS-type" evidence="5">
    <location>
        <begin position="176"/>
        <end position="274"/>
    </location>
</feature>
<dbReference type="PANTHER" id="PTHR43280:SF32">
    <property type="entry name" value="TRANSCRIPTIONAL REGULATORY PROTEIN"/>
    <property type="match status" value="1"/>
</dbReference>
<dbReference type="InterPro" id="IPR018060">
    <property type="entry name" value="HTH_AraC"/>
</dbReference>